<keyword evidence="10" id="KW-1185">Reference proteome</keyword>
<evidence type="ECO:0000313" key="9">
    <source>
        <dbReference type="EMBL" id="MBE5063865.1"/>
    </source>
</evidence>
<evidence type="ECO:0000256" key="2">
    <source>
        <dbReference type="ARBA" id="ARBA00022654"/>
    </source>
</evidence>
<feature type="transmembrane region" description="Helical" evidence="8">
    <location>
        <begin position="83"/>
        <end position="102"/>
    </location>
</feature>
<accession>A0ABR9RLL5</accession>
<feature type="transmembrane region" description="Helical" evidence="8">
    <location>
        <begin position="169"/>
        <end position="187"/>
    </location>
</feature>
<dbReference type="Proteomes" id="UP000758652">
    <property type="component" value="Unassembled WGS sequence"/>
</dbReference>
<dbReference type="EMBL" id="JADCKL010000011">
    <property type="protein sequence ID" value="MBE5063865.1"/>
    <property type="molecule type" value="Genomic_DNA"/>
</dbReference>
<evidence type="ECO:0000256" key="7">
    <source>
        <dbReference type="ARBA" id="ARBA00023136"/>
    </source>
</evidence>
<evidence type="ECO:0000256" key="1">
    <source>
        <dbReference type="ARBA" id="ARBA00022475"/>
    </source>
</evidence>
<proteinExistence type="predicted"/>
<keyword evidence="5" id="KW-0378">Hydrolase</keyword>
<feature type="transmembrane region" description="Helical" evidence="8">
    <location>
        <begin position="147"/>
        <end position="163"/>
    </location>
</feature>
<keyword evidence="1" id="KW-1003">Cell membrane</keyword>
<gene>
    <name evidence="9" type="ORF">INF30_11440</name>
</gene>
<evidence type="ECO:0000256" key="4">
    <source>
        <dbReference type="ARBA" id="ARBA00022692"/>
    </source>
</evidence>
<protein>
    <submittedName>
        <fullName evidence="9">Accessory gene regulator B family protein</fullName>
    </submittedName>
</protein>
<reference evidence="9 10" key="1">
    <citation type="submission" date="2020-10" db="EMBL/GenBank/DDBJ databases">
        <title>ChiBAC.</title>
        <authorList>
            <person name="Zenner C."/>
            <person name="Hitch T.C.A."/>
            <person name="Clavel T."/>
        </authorList>
    </citation>
    <scope>NUCLEOTIDE SEQUENCE [LARGE SCALE GENOMIC DNA]</scope>
    <source>
        <strain evidence="9 10">DSM 108991</strain>
    </source>
</reference>
<evidence type="ECO:0000256" key="8">
    <source>
        <dbReference type="SAM" id="Phobius"/>
    </source>
</evidence>
<organism evidence="9 10">
    <name type="scientific">Claveliimonas monacensis</name>
    <dbReference type="NCBI Taxonomy" id="2779351"/>
    <lineage>
        <taxon>Bacteria</taxon>
        <taxon>Bacillati</taxon>
        <taxon>Bacillota</taxon>
        <taxon>Clostridia</taxon>
        <taxon>Lachnospirales</taxon>
        <taxon>Lachnospiraceae</taxon>
        <taxon>Claveliimonas</taxon>
    </lineage>
</organism>
<dbReference type="Pfam" id="PF04647">
    <property type="entry name" value="AgrB"/>
    <property type="match status" value="1"/>
</dbReference>
<comment type="caution">
    <text evidence="9">The sequence shown here is derived from an EMBL/GenBank/DDBJ whole genome shotgun (WGS) entry which is preliminary data.</text>
</comment>
<dbReference type="SMART" id="SM00793">
    <property type="entry name" value="AgrB"/>
    <property type="match status" value="1"/>
</dbReference>
<keyword evidence="6 8" id="KW-1133">Transmembrane helix</keyword>
<keyword evidence="3" id="KW-0645">Protease</keyword>
<evidence type="ECO:0000256" key="6">
    <source>
        <dbReference type="ARBA" id="ARBA00022989"/>
    </source>
</evidence>
<evidence type="ECO:0000256" key="5">
    <source>
        <dbReference type="ARBA" id="ARBA00022801"/>
    </source>
</evidence>
<keyword evidence="4 8" id="KW-0812">Transmembrane</keyword>
<evidence type="ECO:0000313" key="10">
    <source>
        <dbReference type="Proteomes" id="UP000758652"/>
    </source>
</evidence>
<dbReference type="RefSeq" id="WP_226395276.1">
    <property type="nucleotide sequence ID" value="NZ_JADCKL010000011.1"/>
</dbReference>
<keyword evidence="2" id="KW-0673">Quorum sensing</keyword>
<feature type="transmembrane region" description="Helical" evidence="8">
    <location>
        <begin position="52"/>
        <end position="71"/>
    </location>
</feature>
<feature type="transmembrane region" description="Helical" evidence="8">
    <location>
        <begin position="108"/>
        <end position="126"/>
    </location>
</feature>
<sequence length="202" mass="23291">MIEKLAKEIVTSFIRNGLVEQEKQLIYTYGAELLISGFVSTAMVLLMGLISYRLFETILLIIPFYFIRIYAGGYHAESYKTCFLSFCIGFVGILLVTDLIIKYKLENFIMHFAIVAAVIICIIAPIEDHSRPLTEKELIQYNKKTKISVVLFLIFSEAVYWRFRLNKMVYISMAIISVFIVLWIGIIKNRIIGFHSTAIHKN</sequence>
<dbReference type="InterPro" id="IPR006741">
    <property type="entry name" value="AgrB"/>
</dbReference>
<name>A0ABR9RLL5_9FIRM</name>
<evidence type="ECO:0000256" key="3">
    <source>
        <dbReference type="ARBA" id="ARBA00022670"/>
    </source>
</evidence>
<feature type="transmembrane region" description="Helical" evidence="8">
    <location>
        <begin position="25"/>
        <end position="46"/>
    </location>
</feature>
<keyword evidence="7 8" id="KW-0472">Membrane</keyword>